<accession>A0AAD5JYN5</accession>
<evidence type="ECO:0000313" key="2">
    <source>
        <dbReference type="EMBL" id="KAI9260763.1"/>
    </source>
</evidence>
<dbReference type="PROSITE" id="PS50181">
    <property type="entry name" value="FBOX"/>
    <property type="match status" value="1"/>
</dbReference>
<sequence length="245" mass="28408">MQNSNNHSNQSFFPKSHNITKEYHSEEEENYYDTEDESFGPLHKRVDFLSLLPYEVVNLILGQLSTSDLITCLDVCPIWLRLLQKLPNLWYEVIAEHEEYHISSYLPLIGNHVHKYRIYYGCQEILDKSVAGILAGTMDNLESLAWDCSDFIGSDVLSCIHHLRSSLTELELVSTQDTRYLEAFNTPSLSSILNACPTLKRLNVSLHDSIIDDPKEDDNWFPQDLKLTHLHWHPVLATLRIQYLY</sequence>
<dbReference type="AlphaFoldDB" id="A0AAD5JYN5"/>
<reference evidence="2" key="1">
    <citation type="journal article" date="2022" name="IScience">
        <title>Evolution of zygomycete secretomes and the origins of terrestrial fungal ecologies.</title>
        <authorList>
            <person name="Chang Y."/>
            <person name="Wang Y."/>
            <person name="Mondo S."/>
            <person name="Ahrendt S."/>
            <person name="Andreopoulos W."/>
            <person name="Barry K."/>
            <person name="Beard J."/>
            <person name="Benny G.L."/>
            <person name="Blankenship S."/>
            <person name="Bonito G."/>
            <person name="Cuomo C."/>
            <person name="Desiro A."/>
            <person name="Gervers K.A."/>
            <person name="Hundley H."/>
            <person name="Kuo A."/>
            <person name="LaButti K."/>
            <person name="Lang B.F."/>
            <person name="Lipzen A."/>
            <person name="O'Donnell K."/>
            <person name="Pangilinan J."/>
            <person name="Reynolds N."/>
            <person name="Sandor L."/>
            <person name="Smith M.E."/>
            <person name="Tsang A."/>
            <person name="Grigoriev I.V."/>
            <person name="Stajich J.E."/>
            <person name="Spatafora J.W."/>
        </authorList>
    </citation>
    <scope>NUCLEOTIDE SEQUENCE</scope>
    <source>
        <strain evidence="2">RSA 2281</strain>
    </source>
</reference>
<dbReference type="Gene3D" id="1.20.1280.50">
    <property type="match status" value="1"/>
</dbReference>
<dbReference type="EMBL" id="JAIXMP010000016">
    <property type="protein sequence ID" value="KAI9260763.1"/>
    <property type="molecule type" value="Genomic_DNA"/>
</dbReference>
<dbReference type="InterPro" id="IPR036047">
    <property type="entry name" value="F-box-like_dom_sf"/>
</dbReference>
<evidence type="ECO:0000313" key="3">
    <source>
        <dbReference type="Proteomes" id="UP001209540"/>
    </source>
</evidence>
<organism evidence="2 3">
    <name type="scientific">Phascolomyces articulosus</name>
    <dbReference type="NCBI Taxonomy" id="60185"/>
    <lineage>
        <taxon>Eukaryota</taxon>
        <taxon>Fungi</taxon>
        <taxon>Fungi incertae sedis</taxon>
        <taxon>Mucoromycota</taxon>
        <taxon>Mucoromycotina</taxon>
        <taxon>Mucoromycetes</taxon>
        <taxon>Mucorales</taxon>
        <taxon>Lichtheimiaceae</taxon>
        <taxon>Phascolomyces</taxon>
    </lineage>
</organism>
<dbReference type="SUPFAM" id="SSF81383">
    <property type="entry name" value="F-box domain"/>
    <property type="match status" value="1"/>
</dbReference>
<evidence type="ECO:0000259" key="1">
    <source>
        <dbReference type="PROSITE" id="PS50181"/>
    </source>
</evidence>
<protein>
    <recommendedName>
        <fullName evidence="1">F-box domain-containing protein</fullName>
    </recommendedName>
</protein>
<dbReference type="Pfam" id="PF00646">
    <property type="entry name" value="F-box"/>
    <property type="match status" value="1"/>
</dbReference>
<feature type="domain" description="F-box" evidence="1">
    <location>
        <begin position="46"/>
        <end position="93"/>
    </location>
</feature>
<dbReference type="SMART" id="SM00256">
    <property type="entry name" value="FBOX"/>
    <property type="match status" value="1"/>
</dbReference>
<name>A0AAD5JYN5_9FUNG</name>
<keyword evidence="3" id="KW-1185">Reference proteome</keyword>
<comment type="caution">
    <text evidence="2">The sequence shown here is derived from an EMBL/GenBank/DDBJ whole genome shotgun (WGS) entry which is preliminary data.</text>
</comment>
<gene>
    <name evidence="2" type="ORF">BDA99DRAFT_91574</name>
</gene>
<dbReference type="Proteomes" id="UP001209540">
    <property type="component" value="Unassembled WGS sequence"/>
</dbReference>
<dbReference type="InterPro" id="IPR001810">
    <property type="entry name" value="F-box_dom"/>
</dbReference>
<proteinExistence type="predicted"/>
<reference evidence="2" key="2">
    <citation type="submission" date="2023-02" db="EMBL/GenBank/DDBJ databases">
        <authorList>
            <consortium name="DOE Joint Genome Institute"/>
            <person name="Mondo S.J."/>
            <person name="Chang Y."/>
            <person name="Wang Y."/>
            <person name="Ahrendt S."/>
            <person name="Andreopoulos W."/>
            <person name="Barry K."/>
            <person name="Beard J."/>
            <person name="Benny G.L."/>
            <person name="Blankenship S."/>
            <person name="Bonito G."/>
            <person name="Cuomo C."/>
            <person name="Desiro A."/>
            <person name="Gervers K.A."/>
            <person name="Hundley H."/>
            <person name="Kuo A."/>
            <person name="LaButti K."/>
            <person name="Lang B.F."/>
            <person name="Lipzen A."/>
            <person name="O'Donnell K."/>
            <person name="Pangilinan J."/>
            <person name="Reynolds N."/>
            <person name="Sandor L."/>
            <person name="Smith M.W."/>
            <person name="Tsang A."/>
            <person name="Grigoriev I.V."/>
            <person name="Stajich J.E."/>
            <person name="Spatafora J.W."/>
        </authorList>
    </citation>
    <scope>NUCLEOTIDE SEQUENCE</scope>
    <source>
        <strain evidence="2">RSA 2281</strain>
    </source>
</reference>